<dbReference type="OrthoDB" id="696117at2759"/>
<organism evidence="2 3">
    <name type="scientific">Amborella trichopoda</name>
    <dbReference type="NCBI Taxonomy" id="13333"/>
    <lineage>
        <taxon>Eukaryota</taxon>
        <taxon>Viridiplantae</taxon>
        <taxon>Streptophyta</taxon>
        <taxon>Embryophyta</taxon>
        <taxon>Tracheophyta</taxon>
        <taxon>Spermatophyta</taxon>
        <taxon>Magnoliopsida</taxon>
        <taxon>Amborellales</taxon>
        <taxon>Amborellaceae</taxon>
        <taxon>Amborella</taxon>
    </lineage>
</organism>
<evidence type="ECO:0000313" key="2">
    <source>
        <dbReference type="EMBL" id="ERM95671.1"/>
    </source>
</evidence>
<dbReference type="PANTHER" id="PTHR48227">
    <property type="entry name" value="DNA TOPOISOMERASE 1-LIKE"/>
    <property type="match status" value="1"/>
</dbReference>
<dbReference type="PANTHER" id="PTHR48227:SF1">
    <property type="entry name" value="DNA LIGASE 1-LIKE"/>
    <property type="match status" value="1"/>
</dbReference>
<proteinExistence type="predicted"/>
<keyword evidence="3" id="KW-1185">Reference proteome</keyword>
<evidence type="ECO:0000313" key="3">
    <source>
        <dbReference type="Proteomes" id="UP000017836"/>
    </source>
</evidence>
<name>W1NJR1_AMBTC</name>
<protein>
    <submittedName>
        <fullName evidence="2">Uncharacterized protein</fullName>
    </submittedName>
</protein>
<dbReference type="Proteomes" id="UP000017836">
    <property type="component" value="Unassembled WGS sequence"/>
</dbReference>
<reference evidence="3" key="1">
    <citation type="journal article" date="2013" name="Science">
        <title>The Amborella genome and the evolution of flowering plants.</title>
        <authorList>
            <consortium name="Amborella Genome Project"/>
        </authorList>
    </citation>
    <scope>NUCLEOTIDE SEQUENCE [LARGE SCALE GENOMIC DNA]</scope>
</reference>
<feature type="compositionally biased region" description="Basic and acidic residues" evidence="1">
    <location>
        <begin position="66"/>
        <end position="99"/>
    </location>
</feature>
<feature type="region of interest" description="Disordered" evidence="1">
    <location>
        <begin position="50"/>
        <end position="165"/>
    </location>
</feature>
<dbReference type="HOGENOM" id="CLU_1613034_0_0_1"/>
<dbReference type="Gramene" id="ERM95671">
    <property type="protein sequence ID" value="ERM95671"/>
    <property type="gene ID" value="AMTR_s00023p00202890"/>
</dbReference>
<evidence type="ECO:0000256" key="1">
    <source>
        <dbReference type="SAM" id="MobiDB-lite"/>
    </source>
</evidence>
<feature type="compositionally biased region" description="Basic residues" evidence="1">
    <location>
        <begin position="130"/>
        <end position="139"/>
    </location>
</feature>
<dbReference type="AlphaFoldDB" id="W1NJR1"/>
<gene>
    <name evidence="2" type="ORF">AMTR_s00023p00202890</name>
</gene>
<feature type="compositionally biased region" description="Basic residues" evidence="1">
    <location>
        <begin position="52"/>
        <end position="65"/>
    </location>
</feature>
<accession>W1NJR1</accession>
<dbReference type="OMA" id="DSCEHHK"/>
<dbReference type="EMBL" id="KI397474">
    <property type="protein sequence ID" value="ERM95671.1"/>
    <property type="molecule type" value="Genomic_DNA"/>
</dbReference>
<dbReference type="KEGG" id="atr:18423592"/>
<sequence length="165" mass="18605">MGPISGSIESCKPISLSKASAILDLFLSNDIGADPSVSETLKHVAFSLKSIARPKHRNKTPKRRTLKQENDRFGEGEESKSRGVDSEEFVERKESKNEAPDGVSGEVLSFVKEEKPELVSDVDQSEGRERKKKKKKKRKVDGEDELSDSCEHHKKKKRKKDEIQE</sequence>